<dbReference type="SUPFAM" id="SSF49464">
    <property type="entry name" value="Carboxypeptidase regulatory domain-like"/>
    <property type="match status" value="1"/>
</dbReference>
<evidence type="ECO:0000256" key="3">
    <source>
        <dbReference type="ARBA" id="ARBA00022452"/>
    </source>
</evidence>
<keyword evidence="2 7" id="KW-0813">Transport</keyword>
<comment type="subcellular location">
    <subcellularLocation>
        <location evidence="1 7">Cell outer membrane</location>
        <topology evidence="1 7">Multi-pass membrane protein</topology>
    </subcellularLocation>
</comment>
<organism evidence="10 11">
    <name type="scientific">Sinomicrobium oceani</name>
    <dbReference type="NCBI Taxonomy" id="1150368"/>
    <lineage>
        <taxon>Bacteria</taxon>
        <taxon>Pseudomonadati</taxon>
        <taxon>Bacteroidota</taxon>
        <taxon>Flavobacteriia</taxon>
        <taxon>Flavobacteriales</taxon>
        <taxon>Flavobacteriaceae</taxon>
        <taxon>Sinomicrobium</taxon>
    </lineage>
</organism>
<evidence type="ECO:0000256" key="5">
    <source>
        <dbReference type="ARBA" id="ARBA00023136"/>
    </source>
</evidence>
<sequence>MKNRLTIILIPYGKRLLTCVMRTLILLLCCSVFGFTPGKSLSQHKFIHIQNDQVVAIDVVFDMLKDQTDLTFIYPEDFFKNVPEVHLKKGKIRVHKLLEDLFLNSGFELRFKGNKIIITAGNIPGAQQNHPVSGTVLDTGGIPLAGANILEKGTTNGTQADFDGNFSLDVSGKNAILVVSYIGFTSREINVNDRSVITITLSESVASLDEVLVVGYGTQTKRKVTNAISSITAEELGETSNDAFSRALTGKMPGVQVQQTTGAPGGNIVVRVRGGGSLSASNDPLYVIDGFPVEQTNIGGSDQGFNPLSSINPNDIESIQVLKDASASAIYGSRGANGVVIITTKRGKSGKNSLDFSVTTGVQSVINKMDLLNGDQLLDLVREAYVNADTSTSPGIPFPRFLDNESQYRGINTDWQDQIFRNAIVQDYQLSASGGSEDFKYFVSGAYHDEDGVVLSSGFKRFTLRTNFDVNITDRLRLGTSITPSYSIMDEVNAEGHWADNAVINEAVIYYPFLKPDESAEEFVNNDPNFTCCGTPNPVLTAKEYDAESSQLRLLANTYLEVDLADGLKAKTSFGVDFFDFERNEFNPAIIKRNNDDNSANSRKLSQRNWLTENTLTYAKSFGKHSFDVLGGFTYQEEREQNNYIAANGILGDAIRTINDFNTVTEASSFVQKWSLVSLLGRMNYAYNDRYFVSAAIRRDGSSRFGANRKYATFPSVSLGWLISEENFLADSQTLNMLKLRASYGQTGNNRIGNYSSFGLVSSSNYVLGAGNGVGVTGLNLSTINNPNLTWETTEQYDIGAEIGLFQNRIFVVADYFNSETSALLLNVPIPRITGFGSALQNLGRVKNTGWEFGVNTRNFVDTFTWSTDFNISFSDNKVLELGPEGDPIRSGSGAGSIYITEVGGQIASFSVYEQIGIFQTREEIENSATWATGNGTYPGDVKYKDQNGDGVINSDDRVVIGSNNPDFVWGLTNSFSYKNFDLRVVINGVSGNLVHNVARRFYNNLEGNQNQTVEALNRWKSPSEPGDGTTPRANRSTSGNNNVAESSRWVEDGSFTRIQNVTLGYTFPGSFTQKIHISSLRIFADIANLAYFTKYTGYNPEVSLSGGNPLNMGSDYGTYPLSRRVSIGVKIGL</sequence>
<keyword evidence="11" id="KW-1185">Reference proteome</keyword>
<dbReference type="InterPro" id="IPR012910">
    <property type="entry name" value="Plug_dom"/>
</dbReference>
<dbReference type="Proteomes" id="UP000182248">
    <property type="component" value="Unassembled WGS sequence"/>
</dbReference>
<keyword evidence="3 7" id="KW-1134">Transmembrane beta strand</keyword>
<dbReference type="SUPFAM" id="SSF56935">
    <property type="entry name" value="Porins"/>
    <property type="match status" value="1"/>
</dbReference>
<dbReference type="InterPro" id="IPR023996">
    <property type="entry name" value="TonB-dep_OMP_SusC/RagA"/>
</dbReference>
<evidence type="ECO:0000256" key="1">
    <source>
        <dbReference type="ARBA" id="ARBA00004571"/>
    </source>
</evidence>
<dbReference type="InterPro" id="IPR037066">
    <property type="entry name" value="Plug_dom_sf"/>
</dbReference>
<keyword evidence="6 7" id="KW-0998">Cell outer membrane</keyword>
<dbReference type="Gene3D" id="2.60.40.1120">
    <property type="entry name" value="Carboxypeptidase-like, regulatory domain"/>
    <property type="match status" value="1"/>
</dbReference>
<dbReference type="GO" id="GO:0009279">
    <property type="term" value="C:cell outer membrane"/>
    <property type="evidence" value="ECO:0007669"/>
    <property type="project" value="UniProtKB-SubCell"/>
</dbReference>
<evidence type="ECO:0000256" key="4">
    <source>
        <dbReference type="ARBA" id="ARBA00022692"/>
    </source>
</evidence>
<dbReference type="NCBIfam" id="TIGR04056">
    <property type="entry name" value="OMP_RagA_SusC"/>
    <property type="match status" value="1"/>
</dbReference>
<dbReference type="EMBL" id="FPJE01000013">
    <property type="protein sequence ID" value="SFW59194.1"/>
    <property type="molecule type" value="Genomic_DNA"/>
</dbReference>
<dbReference type="STRING" id="1150368.SAMN02927921_02557"/>
<dbReference type="OrthoDB" id="9768177at2"/>
<dbReference type="AlphaFoldDB" id="A0A1K1QGZ2"/>
<dbReference type="InterPro" id="IPR008969">
    <property type="entry name" value="CarboxyPept-like_regulatory"/>
</dbReference>
<comment type="similarity">
    <text evidence="7">Belongs to the TonB-dependent receptor family.</text>
</comment>
<evidence type="ECO:0000313" key="11">
    <source>
        <dbReference type="Proteomes" id="UP000182248"/>
    </source>
</evidence>
<feature type="compositionally biased region" description="Polar residues" evidence="8">
    <location>
        <begin position="1032"/>
        <end position="1046"/>
    </location>
</feature>
<proteinExistence type="inferred from homology"/>
<accession>A0A1K1QGZ2</accession>
<keyword evidence="4 7" id="KW-0812">Transmembrane</keyword>
<dbReference type="InterPro" id="IPR023997">
    <property type="entry name" value="TonB-dep_OMP_SusC/RagA_CS"/>
</dbReference>
<evidence type="ECO:0000259" key="9">
    <source>
        <dbReference type="Pfam" id="PF07715"/>
    </source>
</evidence>
<dbReference type="Pfam" id="PF07715">
    <property type="entry name" value="Plug"/>
    <property type="match status" value="1"/>
</dbReference>
<dbReference type="Pfam" id="PF13715">
    <property type="entry name" value="CarbopepD_reg_2"/>
    <property type="match status" value="1"/>
</dbReference>
<dbReference type="PROSITE" id="PS52016">
    <property type="entry name" value="TONB_DEPENDENT_REC_3"/>
    <property type="match status" value="1"/>
</dbReference>
<gene>
    <name evidence="10" type="ORF">SAMN02927921_02557</name>
</gene>
<reference evidence="10 11" key="1">
    <citation type="submission" date="2016-11" db="EMBL/GenBank/DDBJ databases">
        <authorList>
            <person name="Jaros S."/>
            <person name="Januszkiewicz K."/>
            <person name="Wedrychowicz H."/>
        </authorList>
    </citation>
    <scope>NUCLEOTIDE SEQUENCE [LARGE SCALE GENOMIC DNA]</scope>
    <source>
        <strain evidence="10 11">CGMCC 1.12145</strain>
    </source>
</reference>
<evidence type="ECO:0000256" key="8">
    <source>
        <dbReference type="SAM" id="MobiDB-lite"/>
    </source>
</evidence>
<evidence type="ECO:0000256" key="7">
    <source>
        <dbReference type="PROSITE-ProRule" id="PRU01360"/>
    </source>
</evidence>
<protein>
    <submittedName>
        <fullName evidence="10">TonB-linked outer membrane protein, SusC/RagA family</fullName>
    </submittedName>
</protein>
<keyword evidence="5 7" id="KW-0472">Membrane</keyword>
<dbReference type="Gene3D" id="2.170.130.10">
    <property type="entry name" value="TonB-dependent receptor, plug domain"/>
    <property type="match status" value="1"/>
</dbReference>
<name>A0A1K1QGZ2_9FLAO</name>
<evidence type="ECO:0000313" key="10">
    <source>
        <dbReference type="EMBL" id="SFW59194.1"/>
    </source>
</evidence>
<dbReference type="InterPro" id="IPR039426">
    <property type="entry name" value="TonB-dep_rcpt-like"/>
</dbReference>
<feature type="region of interest" description="Disordered" evidence="8">
    <location>
        <begin position="1020"/>
        <end position="1047"/>
    </location>
</feature>
<evidence type="ECO:0000256" key="2">
    <source>
        <dbReference type="ARBA" id="ARBA00022448"/>
    </source>
</evidence>
<feature type="domain" description="TonB-dependent receptor plug" evidence="9">
    <location>
        <begin position="221"/>
        <end position="339"/>
    </location>
</feature>
<dbReference type="Gene3D" id="2.40.170.20">
    <property type="entry name" value="TonB-dependent receptor, beta-barrel domain"/>
    <property type="match status" value="1"/>
</dbReference>
<dbReference type="InterPro" id="IPR036942">
    <property type="entry name" value="Beta-barrel_TonB_sf"/>
</dbReference>
<dbReference type="NCBIfam" id="TIGR04057">
    <property type="entry name" value="SusC_RagA_signa"/>
    <property type="match status" value="1"/>
</dbReference>
<dbReference type="FunFam" id="2.170.130.10:FF:000008">
    <property type="entry name" value="SusC/RagA family TonB-linked outer membrane protein"/>
    <property type="match status" value="1"/>
</dbReference>
<evidence type="ECO:0000256" key="6">
    <source>
        <dbReference type="ARBA" id="ARBA00023237"/>
    </source>
</evidence>